<sequence>MSTRRLTHGNRQYGIKGQVVNVPIDVQKTVQCLPRNIHDDAAIDLHIKRKLISKPSYKSVLVKKRNIHAWLKYLEDSAVYKYLNIKVDWSRLAQFDDDDEIERAPEITDLEDPLQMAIALNAMTIE</sequence>
<gene>
    <name evidence="1" type="ORF">HPB49_023634</name>
</gene>
<protein>
    <submittedName>
        <fullName evidence="1">Uncharacterized protein</fullName>
    </submittedName>
</protein>
<accession>A0ACB8CTJ2</accession>
<comment type="caution">
    <text evidence="1">The sequence shown here is derived from an EMBL/GenBank/DDBJ whole genome shotgun (WGS) entry which is preliminary data.</text>
</comment>
<reference evidence="1" key="1">
    <citation type="submission" date="2020-05" db="EMBL/GenBank/DDBJ databases">
        <title>Large-scale comparative analyses of tick genomes elucidate their genetic diversity and vector capacities.</title>
        <authorList>
            <person name="Jia N."/>
            <person name="Wang J."/>
            <person name="Shi W."/>
            <person name="Du L."/>
            <person name="Sun Y."/>
            <person name="Zhan W."/>
            <person name="Jiang J."/>
            <person name="Wang Q."/>
            <person name="Zhang B."/>
            <person name="Ji P."/>
            <person name="Sakyi L.B."/>
            <person name="Cui X."/>
            <person name="Yuan T."/>
            <person name="Jiang B."/>
            <person name="Yang W."/>
            <person name="Lam T.T.-Y."/>
            <person name="Chang Q."/>
            <person name="Ding S."/>
            <person name="Wang X."/>
            <person name="Zhu J."/>
            <person name="Ruan X."/>
            <person name="Zhao L."/>
            <person name="Wei J."/>
            <person name="Que T."/>
            <person name="Du C."/>
            <person name="Cheng J."/>
            <person name="Dai P."/>
            <person name="Han X."/>
            <person name="Huang E."/>
            <person name="Gao Y."/>
            <person name="Liu J."/>
            <person name="Shao H."/>
            <person name="Ye R."/>
            <person name="Li L."/>
            <person name="Wei W."/>
            <person name="Wang X."/>
            <person name="Wang C."/>
            <person name="Yang T."/>
            <person name="Huo Q."/>
            <person name="Li W."/>
            <person name="Guo W."/>
            <person name="Chen H."/>
            <person name="Zhou L."/>
            <person name="Ni X."/>
            <person name="Tian J."/>
            <person name="Zhou Y."/>
            <person name="Sheng Y."/>
            <person name="Liu T."/>
            <person name="Pan Y."/>
            <person name="Xia L."/>
            <person name="Li J."/>
            <person name="Zhao F."/>
            <person name="Cao W."/>
        </authorList>
    </citation>
    <scope>NUCLEOTIDE SEQUENCE</scope>
    <source>
        <strain evidence="1">Dsil-2018</strain>
    </source>
</reference>
<organism evidence="1 2">
    <name type="scientific">Dermacentor silvarum</name>
    <name type="common">Tick</name>
    <dbReference type="NCBI Taxonomy" id="543639"/>
    <lineage>
        <taxon>Eukaryota</taxon>
        <taxon>Metazoa</taxon>
        <taxon>Ecdysozoa</taxon>
        <taxon>Arthropoda</taxon>
        <taxon>Chelicerata</taxon>
        <taxon>Arachnida</taxon>
        <taxon>Acari</taxon>
        <taxon>Parasitiformes</taxon>
        <taxon>Ixodida</taxon>
        <taxon>Ixodoidea</taxon>
        <taxon>Ixodidae</taxon>
        <taxon>Rhipicephalinae</taxon>
        <taxon>Dermacentor</taxon>
    </lineage>
</organism>
<evidence type="ECO:0000313" key="2">
    <source>
        <dbReference type="Proteomes" id="UP000821865"/>
    </source>
</evidence>
<evidence type="ECO:0000313" key="1">
    <source>
        <dbReference type="EMBL" id="KAH7950400.1"/>
    </source>
</evidence>
<dbReference type="Proteomes" id="UP000821865">
    <property type="component" value="Chromosome 5"/>
</dbReference>
<keyword evidence="2" id="KW-1185">Reference proteome</keyword>
<name>A0ACB8CTJ2_DERSI</name>
<proteinExistence type="predicted"/>
<dbReference type="EMBL" id="CM023474">
    <property type="protein sequence ID" value="KAH7950400.1"/>
    <property type="molecule type" value="Genomic_DNA"/>
</dbReference>